<evidence type="ECO:0000313" key="11">
    <source>
        <dbReference type="Proteomes" id="UP000282195"/>
    </source>
</evidence>
<dbReference type="KEGG" id="rjg:CCGE525_31030"/>
<dbReference type="GO" id="GO:0008892">
    <property type="term" value="F:guanine deaminase activity"/>
    <property type="evidence" value="ECO:0007669"/>
    <property type="project" value="UniProtKB-UniRule"/>
</dbReference>
<dbReference type="RefSeq" id="WP_120708037.1">
    <property type="nucleotide sequence ID" value="NZ_CP032695.1"/>
</dbReference>
<dbReference type="GO" id="GO:0005829">
    <property type="term" value="C:cytosol"/>
    <property type="evidence" value="ECO:0007669"/>
    <property type="project" value="TreeGrafter"/>
</dbReference>
<dbReference type="EC" id="3.5.4.3" evidence="3 7"/>
<dbReference type="InterPro" id="IPR032466">
    <property type="entry name" value="Metal_Hydrolase"/>
</dbReference>
<evidence type="ECO:0000256" key="3">
    <source>
        <dbReference type="ARBA" id="ARBA00012781"/>
    </source>
</evidence>
<feature type="domain" description="Amidohydrolase-related" evidence="9">
    <location>
        <begin position="69"/>
        <end position="452"/>
    </location>
</feature>
<dbReference type="GO" id="GO:0006147">
    <property type="term" value="P:guanine catabolic process"/>
    <property type="evidence" value="ECO:0007669"/>
    <property type="project" value="UniProtKB-UniRule"/>
</dbReference>
<dbReference type="Pfam" id="PF01979">
    <property type="entry name" value="Amidohydro_1"/>
    <property type="match status" value="1"/>
</dbReference>
<dbReference type="EMBL" id="CP032695">
    <property type="protein sequence ID" value="AYG63129.1"/>
    <property type="molecule type" value="Genomic_DNA"/>
</dbReference>
<dbReference type="InterPro" id="IPR006680">
    <property type="entry name" value="Amidohydro-rel"/>
</dbReference>
<comment type="cofactor">
    <cofactor evidence="8">
        <name>Zn(2+)</name>
        <dbReference type="ChEBI" id="CHEBI:29105"/>
    </cofactor>
    <text evidence="8">Binds 1 zinc ion per subunit.</text>
</comment>
<dbReference type="SUPFAM" id="SSF51556">
    <property type="entry name" value="Metallo-dependent hydrolases"/>
    <property type="match status" value="1"/>
</dbReference>
<protein>
    <recommendedName>
        <fullName evidence="3 7">Guanine deaminase</fullName>
        <shortName evidence="8">Guanase</shortName>
        <ecNumber evidence="3 7">3.5.4.3</ecNumber>
    </recommendedName>
    <alternativeName>
        <fullName evidence="8">Guanine aminohydrolase</fullName>
    </alternativeName>
</protein>
<keyword evidence="5 8" id="KW-0378">Hydrolase</keyword>
<name>A0A387FWU8_9HYPH</name>
<dbReference type="UniPathway" id="UPA00603">
    <property type="reaction ID" value="UER00660"/>
</dbReference>
<evidence type="ECO:0000256" key="1">
    <source>
        <dbReference type="ARBA" id="ARBA00004984"/>
    </source>
</evidence>
<evidence type="ECO:0000256" key="7">
    <source>
        <dbReference type="NCBIfam" id="TIGR02967"/>
    </source>
</evidence>
<keyword evidence="11" id="KW-1185">Reference proteome</keyword>
<keyword evidence="10" id="KW-0614">Plasmid</keyword>
<evidence type="ECO:0000256" key="8">
    <source>
        <dbReference type="RuleBase" id="RU366009"/>
    </source>
</evidence>
<dbReference type="OrthoDB" id="9787621at2"/>
<dbReference type="SUPFAM" id="SSF51338">
    <property type="entry name" value="Composite domain of metallo-dependent hydrolases"/>
    <property type="match status" value="1"/>
</dbReference>
<dbReference type="Proteomes" id="UP000282195">
    <property type="component" value="Plasmid pRCCGE525c"/>
</dbReference>
<evidence type="ECO:0000256" key="4">
    <source>
        <dbReference type="ARBA" id="ARBA00022723"/>
    </source>
</evidence>
<evidence type="ECO:0000256" key="6">
    <source>
        <dbReference type="ARBA" id="ARBA00022833"/>
    </source>
</evidence>
<dbReference type="InterPro" id="IPR014311">
    <property type="entry name" value="Guanine_deaminase"/>
</dbReference>
<dbReference type="NCBIfam" id="TIGR02967">
    <property type="entry name" value="guan_deamin"/>
    <property type="match status" value="1"/>
</dbReference>
<dbReference type="GO" id="GO:0008270">
    <property type="term" value="F:zinc ion binding"/>
    <property type="evidence" value="ECO:0007669"/>
    <property type="project" value="UniProtKB-UniRule"/>
</dbReference>
<dbReference type="Gene3D" id="3.20.20.140">
    <property type="entry name" value="Metal-dependent hydrolases"/>
    <property type="match status" value="1"/>
</dbReference>
<dbReference type="PANTHER" id="PTHR11271">
    <property type="entry name" value="GUANINE DEAMINASE"/>
    <property type="match status" value="1"/>
</dbReference>
<dbReference type="InterPro" id="IPR011059">
    <property type="entry name" value="Metal-dep_hydrolase_composite"/>
</dbReference>
<comment type="function">
    <text evidence="8">Catalyzes the hydrolytic deamination of guanine, producing xanthine and ammonia.</text>
</comment>
<evidence type="ECO:0000256" key="5">
    <source>
        <dbReference type="ARBA" id="ARBA00022801"/>
    </source>
</evidence>
<sequence length="452" mass="49037">MDLRNKTLSASGFHSPERGTINVLDDVLIEIDAQGAIIAVHRHGDPNYRAIRDARDASGELVIFPAGCYILPGFVDLHVHAPQYPQLGDALDVALEVWLQKYTFPLEARYQDAAFARRIYGLLVDDLLASGTTTALYFATIHQEATRALVDICLEKGQRALIGKVAMDNADECPEYYRDLSTEEALDGTRALIDYVRGHPDNGEGRVLPVVTPRFIPSCTDATLEGLGAVAKECGCHVQTHCSESDWAHGYVLARHGMTDTDSLDRFGLLGRKTVLAHANFLTAKDMETVRVREAAVAHCPLSNAYFANAVFPLRAALEKRLHVGLGTDISGGPSASMLENARGAILASRMLQSGVDPNLPAAARSTFGPAQIDFRDAFHIATAGGGIALDLPIGQFTPGYQFDAVLIDADAEKGTVRLFEDRDKGERILQKIIYTASRPNIAATWVGGRKV</sequence>
<dbReference type="InterPro" id="IPR051607">
    <property type="entry name" value="Metallo-dep_hydrolases"/>
</dbReference>
<accession>A0A387FWU8</accession>
<comment type="similarity">
    <text evidence="2 8">Belongs to the metallo-dependent hydrolases superfamily. ATZ/TRZ family.</text>
</comment>
<comment type="catalytic activity">
    <reaction evidence="8">
        <text>guanine + H2O + H(+) = xanthine + NH4(+)</text>
        <dbReference type="Rhea" id="RHEA:14665"/>
        <dbReference type="ChEBI" id="CHEBI:15377"/>
        <dbReference type="ChEBI" id="CHEBI:15378"/>
        <dbReference type="ChEBI" id="CHEBI:16235"/>
        <dbReference type="ChEBI" id="CHEBI:17712"/>
        <dbReference type="ChEBI" id="CHEBI:28938"/>
        <dbReference type="EC" id="3.5.4.3"/>
    </reaction>
</comment>
<keyword evidence="6 8" id="KW-0862">Zinc</keyword>
<keyword evidence="4 8" id="KW-0479">Metal-binding</keyword>
<organism evidence="10 11">
    <name type="scientific">Rhizobium jaguaris</name>
    <dbReference type="NCBI Taxonomy" id="1312183"/>
    <lineage>
        <taxon>Bacteria</taxon>
        <taxon>Pseudomonadati</taxon>
        <taxon>Pseudomonadota</taxon>
        <taxon>Alphaproteobacteria</taxon>
        <taxon>Hyphomicrobiales</taxon>
        <taxon>Rhizobiaceae</taxon>
        <taxon>Rhizobium/Agrobacterium group</taxon>
        <taxon>Rhizobium</taxon>
    </lineage>
</organism>
<evidence type="ECO:0000256" key="2">
    <source>
        <dbReference type="ARBA" id="ARBA00006745"/>
    </source>
</evidence>
<evidence type="ECO:0000313" key="10">
    <source>
        <dbReference type="EMBL" id="AYG63129.1"/>
    </source>
</evidence>
<geneLocation type="plasmid" evidence="11">
    <name>prccge525c</name>
</geneLocation>
<comment type="pathway">
    <text evidence="1 8">Purine metabolism; guanine degradation; xanthine from guanine: step 1/1.</text>
</comment>
<evidence type="ECO:0000259" key="9">
    <source>
        <dbReference type="Pfam" id="PF01979"/>
    </source>
</evidence>
<dbReference type="Gene3D" id="2.30.40.10">
    <property type="entry name" value="Urease, subunit C, domain 1"/>
    <property type="match status" value="1"/>
</dbReference>
<dbReference type="PANTHER" id="PTHR11271:SF6">
    <property type="entry name" value="GUANINE DEAMINASE"/>
    <property type="match status" value="1"/>
</dbReference>
<proteinExistence type="inferred from homology"/>
<dbReference type="AlphaFoldDB" id="A0A387FWU8"/>
<gene>
    <name evidence="10" type="primary">guaD</name>
    <name evidence="10" type="ORF">CCGE525_31030</name>
</gene>
<reference evidence="10 11" key="1">
    <citation type="submission" date="2018-10" db="EMBL/GenBank/DDBJ databases">
        <title>Rhizobium etli, R. leguminosarum and a new Rhizobium genospecies from Phaseolus dumosus.</title>
        <authorList>
            <person name="Ramirez-Puebla S.T."/>
            <person name="Rogel-Hernandez M.A."/>
            <person name="Guerrero G."/>
            <person name="Ormeno-Orrillo E."/>
            <person name="Martinez-Romero J.C."/>
            <person name="Negrete-Yankelevich S."/>
            <person name="Martinez-Romero E."/>
        </authorList>
    </citation>
    <scope>NUCLEOTIDE SEQUENCE [LARGE SCALE GENOMIC DNA]</scope>
    <source>
        <strain evidence="10 11">CCGE525</strain>
        <plasmid evidence="11">prccge525c</plasmid>
    </source>
</reference>